<dbReference type="EMBL" id="JBBHLL010000905">
    <property type="protein sequence ID" value="KAK7797091.1"/>
    <property type="molecule type" value="Genomic_DNA"/>
</dbReference>
<evidence type="ECO:0000313" key="3">
    <source>
        <dbReference type="Proteomes" id="UP001488838"/>
    </source>
</evidence>
<feature type="region of interest" description="Disordered" evidence="1">
    <location>
        <begin position="68"/>
        <end position="90"/>
    </location>
</feature>
<keyword evidence="3" id="KW-1185">Reference proteome</keyword>
<feature type="non-terminal residue" evidence="2">
    <location>
        <position position="1"/>
    </location>
</feature>
<dbReference type="Proteomes" id="UP001488838">
    <property type="component" value="Unassembled WGS sequence"/>
</dbReference>
<reference evidence="2 3" key="1">
    <citation type="journal article" date="2023" name="bioRxiv">
        <title>Conserved and derived expression patterns and positive selection on dental genes reveal complex evolutionary context of ever-growing rodent molars.</title>
        <authorList>
            <person name="Calamari Z.T."/>
            <person name="Song A."/>
            <person name="Cohen E."/>
            <person name="Akter M."/>
            <person name="Roy R.D."/>
            <person name="Hallikas O."/>
            <person name="Christensen M.M."/>
            <person name="Li P."/>
            <person name="Marangoni P."/>
            <person name="Jernvall J."/>
            <person name="Klein O.D."/>
        </authorList>
    </citation>
    <scope>NUCLEOTIDE SEQUENCE [LARGE SCALE GENOMIC DNA]</scope>
    <source>
        <strain evidence="2">V071</strain>
    </source>
</reference>
<organism evidence="2 3">
    <name type="scientific">Myodes glareolus</name>
    <name type="common">Bank vole</name>
    <name type="synonym">Clethrionomys glareolus</name>
    <dbReference type="NCBI Taxonomy" id="447135"/>
    <lineage>
        <taxon>Eukaryota</taxon>
        <taxon>Metazoa</taxon>
        <taxon>Chordata</taxon>
        <taxon>Craniata</taxon>
        <taxon>Vertebrata</taxon>
        <taxon>Euteleostomi</taxon>
        <taxon>Mammalia</taxon>
        <taxon>Eutheria</taxon>
        <taxon>Euarchontoglires</taxon>
        <taxon>Glires</taxon>
        <taxon>Rodentia</taxon>
        <taxon>Myomorpha</taxon>
        <taxon>Muroidea</taxon>
        <taxon>Cricetidae</taxon>
        <taxon>Arvicolinae</taxon>
        <taxon>Myodes</taxon>
    </lineage>
</organism>
<feature type="region of interest" description="Disordered" evidence="1">
    <location>
        <begin position="1"/>
        <end position="35"/>
    </location>
</feature>
<evidence type="ECO:0000256" key="1">
    <source>
        <dbReference type="SAM" id="MobiDB-lite"/>
    </source>
</evidence>
<proteinExistence type="predicted"/>
<accession>A0AAW0H6K7</accession>
<name>A0AAW0H6K7_MYOGA</name>
<dbReference type="AlphaFoldDB" id="A0AAW0H6K7"/>
<feature type="compositionally biased region" description="Low complexity" evidence="1">
    <location>
        <begin position="68"/>
        <end position="84"/>
    </location>
</feature>
<protein>
    <submittedName>
        <fullName evidence="2">Uncharacterized protein</fullName>
    </submittedName>
</protein>
<comment type="caution">
    <text evidence="2">The sequence shown here is derived from an EMBL/GenBank/DDBJ whole genome shotgun (WGS) entry which is preliminary data.</text>
</comment>
<evidence type="ECO:0000313" key="2">
    <source>
        <dbReference type="EMBL" id="KAK7797091.1"/>
    </source>
</evidence>
<sequence>AAADVGAPLPSSAFTTAGRRLCGAPPSPPPSSPRVPTPCRLYRTHPSADLWLSGIGEFFAGRAAAREQASSKGAAAATAVGKSGFRPEPH</sequence>
<feature type="compositionally biased region" description="Pro residues" evidence="1">
    <location>
        <begin position="25"/>
        <end position="35"/>
    </location>
</feature>
<gene>
    <name evidence="2" type="ORF">U0070_014162</name>
</gene>